<keyword evidence="8" id="KW-1185">Reference proteome</keyword>
<dbReference type="GO" id="GO:0016020">
    <property type="term" value="C:membrane"/>
    <property type="evidence" value="ECO:0007669"/>
    <property type="project" value="UniProtKB-SubCell"/>
</dbReference>
<dbReference type="PANTHER" id="PTHR36460">
    <property type="entry name" value="UPF0132 DOMAIN PROTEIN (AFU_ORTHOLOGUE AFUA_3G10255)"/>
    <property type="match status" value="1"/>
</dbReference>
<sequence length="195" mass="21387">MSTNSARFASQFAPYTPPPDDPPYAPAPATTSKLPARPWFPVHTSSQNVDASYQSGGIPTFGASVAGSAGAVEDAEGQTNQWETRYGMRVDVLAAVAYLMGPISAFALLVAETQNDYVRFHAYQSALLLTPLVVFRIFAALVGFWSWLQTFLTLLIVFPALYMAFRAYRDAAHNGLTRYQLPRIGQMADIWVANE</sequence>
<gene>
    <name evidence="7" type="ORF">PILCRDRAFT_353579</name>
</gene>
<dbReference type="InParanoid" id="A0A0C3FZS0"/>
<evidence type="ECO:0000256" key="1">
    <source>
        <dbReference type="ARBA" id="ARBA00004141"/>
    </source>
</evidence>
<reference evidence="7 8" key="1">
    <citation type="submission" date="2014-04" db="EMBL/GenBank/DDBJ databases">
        <authorList>
            <consortium name="DOE Joint Genome Institute"/>
            <person name="Kuo A."/>
            <person name="Tarkka M."/>
            <person name="Buscot F."/>
            <person name="Kohler A."/>
            <person name="Nagy L.G."/>
            <person name="Floudas D."/>
            <person name="Copeland A."/>
            <person name="Barry K.W."/>
            <person name="Cichocki N."/>
            <person name="Veneault-Fourrey C."/>
            <person name="LaButti K."/>
            <person name="Lindquist E.A."/>
            <person name="Lipzen A."/>
            <person name="Lundell T."/>
            <person name="Morin E."/>
            <person name="Murat C."/>
            <person name="Sun H."/>
            <person name="Tunlid A."/>
            <person name="Henrissat B."/>
            <person name="Grigoriev I.V."/>
            <person name="Hibbett D.S."/>
            <person name="Martin F."/>
            <person name="Nordberg H.P."/>
            <person name="Cantor M.N."/>
            <person name="Hua S.X."/>
        </authorList>
    </citation>
    <scope>NUCLEOTIDE SEQUENCE [LARGE SCALE GENOMIC DNA]</scope>
    <source>
        <strain evidence="7 8">F 1598</strain>
    </source>
</reference>
<feature type="region of interest" description="Disordered" evidence="5">
    <location>
        <begin position="1"/>
        <end position="32"/>
    </location>
</feature>
<feature type="compositionally biased region" description="Pro residues" evidence="5">
    <location>
        <begin position="15"/>
        <end position="26"/>
    </location>
</feature>
<keyword evidence="4 6" id="KW-0472">Membrane</keyword>
<evidence type="ECO:0000256" key="5">
    <source>
        <dbReference type="SAM" id="MobiDB-lite"/>
    </source>
</evidence>
<evidence type="ECO:0000256" key="3">
    <source>
        <dbReference type="ARBA" id="ARBA00022989"/>
    </source>
</evidence>
<dbReference type="AlphaFoldDB" id="A0A0C3FZS0"/>
<organism evidence="7 8">
    <name type="scientific">Piloderma croceum (strain F 1598)</name>
    <dbReference type="NCBI Taxonomy" id="765440"/>
    <lineage>
        <taxon>Eukaryota</taxon>
        <taxon>Fungi</taxon>
        <taxon>Dikarya</taxon>
        <taxon>Basidiomycota</taxon>
        <taxon>Agaricomycotina</taxon>
        <taxon>Agaricomycetes</taxon>
        <taxon>Agaricomycetidae</taxon>
        <taxon>Atheliales</taxon>
        <taxon>Atheliaceae</taxon>
        <taxon>Piloderma</taxon>
    </lineage>
</organism>
<dbReference type="EMBL" id="KN832985">
    <property type="protein sequence ID" value="KIM85219.1"/>
    <property type="molecule type" value="Genomic_DNA"/>
</dbReference>
<evidence type="ECO:0000256" key="6">
    <source>
        <dbReference type="SAM" id="Phobius"/>
    </source>
</evidence>
<name>A0A0C3FZS0_PILCF</name>
<dbReference type="Proteomes" id="UP000054166">
    <property type="component" value="Unassembled WGS sequence"/>
</dbReference>
<dbReference type="OrthoDB" id="5546837at2759"/>
<dbReference type="STRING" id="765440.A0A0C3FZS0"/>
<protein>
    <submittedName>
        <fullName evidence="7">Uncharacterized protein</fullName>
    </submittedName>
</protein>
<comment type="subcellular location">
    <subcellularLocation>
        <location evidence="1">Membrane</location>
        <topology evidence="1">Multi-pass membrane protein</topology>
    </subcellularLocation>
</comment>
<evidence type="ECO:0000313" key="8">
    <source>
        <dbReference type="Proteomes" id="UP000054166"/>
    </source>
</evidence>
<evidence type="ECO:0000256" key="2">
    <source>
        <dbReference type="ARBA" id="ARBA00022692"/>
    </source>
</evidence>
<keyword evidence="3 6" id="KW-1133">Transmembrane helix</keyword>
<dbReference type="PANTHER" id="PTHR36460:SF1">
    <property type="entry name" value="UPF0132 DOMAIN PROTEIN (AFU_ORTHOLOGUE AFUA_3G10255)"/>
    <property type="match status" value="1"/>
</dbReference>
<evidence type="ECO:0000256" key="4">
    <source>
        <dbReference type="ARBA" id="ARBA00023136"/>
    </source>
</evidence>
<reference evidence="8" key="2">
    <citation type="submission" date="2015-01" db="EMBL/GenBank/DDBJ databases">
        <title>Evolutionary Origins and Diversification of the Mycorrhizal Mutualists.</title>
        <authorList>
            <consortium name="DOE Joint Genome Institute"/>
            <consortium name="Mycorrhizal Genomics Consortium"/>
            <person name="Kohler A."/>
            <person name="Kuo A."/>
            <person name="Nagy L.G."/>
            <person name="Floudas D."/>
            <person name="Copeland A."/>
            <person name="Barry K.W."/>
            <person name="Cichocki N."/>
            <person name="Veneault-Fourrey C."/>
            <person name="LaButti K."/>
            <person name="Lindquist E.A."/>
            <person name="Lipzen A."/>
            <person name="Lundell T."/>
            <person name="Morin E."/>
            <person name="Murat C."/>
            <person name="Riley R."/>
            <person name="Ohm R."/>
            <person name="Sun H."/>
            <person name="Tunlid A."/>
            <person name="Henrissat B."/>
            <person name="Grigoriev I.V."/>
            <person name="Hibbett D.S."/>
            <person name="Martin F."/>
        </authorList>
    </citation>
    <scope>NUCLEOTIDE SEQUENCE [LARGE SCALE GENOMIC DNA]</scope>
    <source>
        <strain evidence="8">F 1598</strain>
    </source>
</reference>
<dbReference type="HOGENOM" id="CLU_095018_1_1_1"/>
<evidence type="ECO:0000313" key="7">
    <source>
        <dbReference type="EMBL" id="KIM85219.1"/>
    </source>
</evidence>
<accession>A0A0C3FZS0</accession>
<keyword evidence="2 6" id="KW-0812">Transmembrane</keyword>
<feature type="transmembrane region" description="Helical" evidence="6">
    <location>
        <begin position="92"/>
        <end position="111"/>
    </location>
</feature>
<proteinExistence type="predicted"/>